<comment type="similarity">
    <text evidence="2 5">Belongs to the cyclophilin-type PPIase family.</text>
</comment>
<dbReference type="InterPro" id="IPR044666">
    <property type="entry name" value="Cyclophilin_A-like"/>
</dbReference>
<keyword evidence="3 5" id="KW-0697">Rotamase</keyword>
<dbReference type="CDD" id="cd00317">
    <property type="entry name" value="cyclophilin"/>
    <property type="match status" value="1"/>
</dbReference>
<evidence type="ECO:0000256" key="3">
    <source>
        <dbReference type="ARBA" id="ARBA00023110"/>
    </source>
</evidence>
<dbReference type="AlphaFoldDB" id="A0A1G2KCN1"/>
<comment type="caution">
    <text evidence="7">The sequence shown here is derived from an EMBL/GenBank/DDBJ whole genome shotgun (WGS) entry which is preliminary data.</text>
</comment>
<dbReference type="PIRSF" id="PIRSF001467">
    <property type="entry name" value="Peptidylpro_ismrse"/>
    <property type="match status" value="1"/>
</dbReference>
<reference evidence="7 8" key="1">
    <citation type="journal article" date="2016" name="Nat. Commun.">
        <title>Thousands of microbial genomes shed light on interconnected biogeochemical processes in an aquifer system.</title>
        <authorList>
            <person name="Anantharaman K."/>
            <person name="Brown C.T."/>
            <person name="Hug L.A."/>
            <person name="Sharon I."/>
            <person name="Castelle C.J."/>
            <person name="Probst A.J."/>
            <person name="Thomas B.C."/>
            <person name="Singh A."/>
            <person name="Wilkins M.J."/>
            <person name="Karaoz U."/>
            <person name="Brodie E.L."/>
            <person name="Williams K.H."/>
            <person name="Hubbard S.S."/>
            <person name="Banfield J.F."/>
        </authorList>
    </citation>
    <scope>NUCLEOTIDE SEQUENCE [LARGE SCALE GENOMIC DNA]</scope>
</reference>
<dbReference type="PANTHER" id="PTHR45625:SF4">
    <property type="entry name" value="PEPTIDYLPROLYL ISOMERASE DOMAIN AND WD REPEAT-CONTAINING PROTEIN 1"/>
    <property type="match status" value="1"/>
</dbReference>
<dbReference type="SUPFAM" id="SSF50891">
    <property type="entry name" value="Cyclophilin-like"/>
    <property type="match status" value="1"/>
</dbReference>
<accession>A0A1G2KCN1</accession>
<keyword evidence="4 5" id="KW-0413">Isomerase</keyword>
<name>A0A1G2KCN1_9BACT</name>
<feature type="domain" description="PPIase cyclophilin-type" evidence="6">
    <location>
        <begin position="10"/>
        <end position="175"/>
    </location>
</feature>
<dbReference type="InterPro" id="IPR029000">
    <property type="entry name" value="Cyclophilin-like_dom_sf"/>
</dbReference>
<dbReference type="EC" id="5.2.1.8" evidence="5"/>
<evidence type="ECO:0000313" key="8">
    <source>
        <dbReference type="Proteomes" id="UP000178574"/>
    </source>
</evidence>
<evidence type="ECO:0000256" key="2">
    <source>
        <dbReference type="ARBA" id="ARBA00007365"/>
    </source>
</evidence>
<evidence type="ECO:0000259" key="6">
    <source>
        <dbReference type="PROSITE" id="PS50072"/>
    </source>
</evidence>
<dbReference type="PANTHER" id="PTHR45625">
    <property type="entry name" value="PEPTIDYL-PROLYL CIS-TRANS ISOMERASE-RELATED"/>
    <property type="match status" value="1"/>
</dbReference>
<evidence type="ECO:0000256" key="5">
    <source>
        <dbReference type="RuleBase" id="RU363019"/>
    </source>
</evidence>
<comment type="catalytic activity">
    <reaction evidence="5">
        <text>[protein]-peptidylproline (omega=180) = [protein]-peptidylproline (omega=0)</text>
        <dbReference type="Rhea" id="RHEA:16237"/>
        <dbReference type="Rhea" id="RHEA-COMP:10747"/>
        <dbReference type="Rhea" id="RHEA-COMP:10748"/>
        <dbReference type="ChEBI" id="CHEBI:83833"/>
        <dbReference type="ChEBI" id="CHEBI:83834"/>
        <dbReference type="EC" id="5.2.1.8"/>
    </reaction>
</comment>
<organism evidence="7 8">
    <name type="scientific">Candidatus Sungbacteria bacterium RIFCSPHIGHO2_01_FULL_50_25</name>
    <dbReference type="NCBI Taxonomy" id="1802265"/>
    <lineage>
        <taxon>Bacteria</taxon>
        <taxon>Candidatus Sungiibacteriota</taxon>
    </lineage>
</organism>
<dbReference type="InterPro" id="IPR002130">
    <property type="entry name" value="Cyclophilin-type_PPIase_dom"/>
</dbReference>
<evidence type="ECO:0000256" key="1">
    <source>
        <dbReference type="ARBA" id="ARBA00002388"/>
    </source>
</evidence>
<dbReference type="InterPro" id="IPR024936">
    <property type="entry name" value="Cyclophilin-type_PPIase"/>
</dbReference>
<sequence length="177" mass="19018">MPQEEQKKARNPIAVFDTSKGIVEIELFLDKAPVTAGNFAKLAKSGFYNGTKFHRVIKGFMIQGGDPNSKEVDASRYGTGGPGYTIQDEFVSGLSNVRGTISMANTGRPNSGGSQFFINHADNVGLDHDKPPLTSSHPVFGKVVKGMEVIDVIAGVETNANDIPLVPVTIRTITIRE</sequence>
<comment type="function">
    <text evidence="1 5">PPIases accelerate the folding of proteins. It catalyzes the cis-trans isomerization of proline imidic peptide bonds in oligopeptides.</text>
</comment>
<dbReference type="Gene3D" id="2.40.100.10">
    <property type="entry name" value="Cyclophilin-like"/>
    <property type="match status" value="1"/>
</dbReference>
<protein>
    <recommendedName>
        <fullName evidence="5">Peptidyl-prolyl cis-trans isomerase</fullName>
        <shortName evidence="5">PPIase</shortName>
        <ecNumber evidence="5">5.2.1.8</ecNumber>
    </recommendedName>
</protein>
<dbReference type="Pfam" id="PF00160">
    <property type="entry name" value="Pro_isomerase"/>
    <property type="match status" value="1"/>
</dbReference>
<proteinExistence type="inferred from homology"/>
<dbReference type="InterPro" id="IPR020892">
    <property type="entry name" value="Cyclophilin-type_PPIase_CS"/>
</dbReference>
<dbReference type="EMBL" id="MHQD01000018">
    <property type="protein sequence ID" value="OGZ96190.1"/>
    <property type="molecule type" value="Genomic_DNA"/>
</dbReference>
<dbReference type="Proteomes" id="UP000178574">
    <property type="component" value="Unassembled WGS sequence"/>
</dbReference>
<evidence type="ECO:0000256" key="4">
    <source>
        <dbReference type="ARBA" id="ARBA00023235"/>
    </source>
</evidence>
<dbReference type="PROSITE" id="PS50072">
    <property type="entry name" value="CSA_PPIASE_2"/>
    <property type="match status" value="1"/>
</dbReference>
<dbReference type="GO" id="GO:0006457">
    <property type="term" value="P:protein folding"/>
    <property type="evidence" value="ECO:0007669"/>
    <property type="project" value="InterPro"/>
</dbReference>
<gene>
    <name evidence="7" type="ORF">A2847_02385</name>
</gene>
<dbReference type="GO" id="GO:0003755">
    <property type="term" value="F:peptidyl-prolyl cis-trans isomerase activity"/>
    <property type="evidence" value="ECO:0007669"/>
    <property type="project" value="UniProtKB-UniRule"/>
</dbReference>
<evidence type="ECO:0000313" key="7">
    <source>
        <dbReference type="EMBL" id="OGZ96190.1"/>
    </source>
</evidence>
<dbReference type="PRINTS" id="PR00153">
    <property type="entry name" value="CSAPPISMRASE"/>
</dbReference>
<dbReference type="PROSITE" id="PS00170">
    <property type="entry name" value="CSA_PPIASE_1"/>
    <property type="match status" value="1"/>
</dbReference>